<evidence type="ECO:0000313" key="8">
    <source>
        <dbReference type="EMBL" id="ABX38648.1"/>
    </source>
</evidence>
<dbReference type="InterPro" id="IPR015424">
    <property type="entry name" value="PyrdxlP-dep_Trfase"/>
</dbReference>
<dbReference type="GO" id="GO:0004015">
    <property type="term" value="F:adenosylmethionine-8-amino-7-oxononanoate transaminase activity"/>
    <property type="evidence" value="ECO:0007669"/>
    <property type="project" value="TreeGrafter"/>
</dbReference>
<keyword evidence="4 8" id="KW-0808">Transferase</keyword>
<dbReference type="STRING" id="398578.Daci_6020"/>
<comment type="cofactor">
    <cofactor evidence="1">
        <name>pyridoxal 5'-phosphate</name>
        <dbReference type="ChEBI" id="CHEBI:597326"/>
    </cofactor>
</comment>
<keyword evidence="5 6" id="KW-0663">Pyridoxal phosphate</keyword>
<dbReference type="SUPFAM" id="SSF53383">
    <property type="entry name" value="PLP-dependent transferases"/>
    <property type="match status" value="1"/>
</dbReference>
<evidence type="ECO:0000256" key="3">
    <source>
        <dbReference type="ARBA" id="ARBA00022576"/>
    </source>
</evidence>
<keyword evidence="9" id="KW-1185">Reference proteome</keyword>
<comment type="similarity">
    <text evidence="2 6">Belongs to the class-III pyridoxal-phosphate-dependent aminotransferase family.</text>
</comment>
<dbReference type="Proteomes" id="UP000000784">
    <property type="component" value="Chromosome"/>
</dbReference>
<feature type="region of interest" description="Disordered" evidence="7">
    <location>
        <begin position="1"/>
        <end position="23"/>
    </location>
</feature>
<dbReference type="GO" id="GO:0009102">
    <property type="term" value="P:biotin biosynthetic process"/>
    <property type="evidence" value="ECO:0007669"/>
    <property type="project" value="TreeGrafter"/>
</dbReference>
<dbReference type="AlphaFoldDB" id="A9C1I5"/>
<evidence type="ECO:0000313" key="9">
    <source>
        <dbReference type="Proteomes" id="UP000000784"/>
    </source>
</evidence>
<dbReference type="Gene3D" id="3.40.640.10">
    <property type="entry name" value="Type I PLP-dependent aspartate aminotransferase-like (Major domain)"/>
    <property type="match status" value="1"/>
</dbReference>
<keyword evidence="3 8" id="KW-0032">Aminotransferase</keyword>
<evidence type="ECO:0000256" key="4">
    <source>
        <dbReference type="ARBA" id="ARBA00022679"/>
    </source>
</evidence>
<dbReference type="EMBL" id="CP000884">
    <property type="protein sequence ID" value="ABX38648.1"/>
    <property type="molecule type" value="Genomic_DNA"/>
</dbReference>
<dbReference type="PANTHER" id="PTHR42684:SF1">
    <property type="entry name" value="BETA-ALANINE--PYRUVATE AMINOTRANSFERASE"/>
    <property type="match status" value="1"/>
</dbReference>
<dbReference type="InterPro" id="IPR015421">
    <property type="entry name" value="PyrdxlP-dep_Trfase_major"/>
</dbReference>
<dbReference type="EC" id="2.6.1.18" evidence="8"/>
<keyword evidence="8" id="KW-0670">Pyruvate</keyword>
<name>A9C1I5_DELAS</name>
<evidence type="ECO:0000256" key="2">
    <source>
        <dbReference type="ARBA" id="ARBA00008954"/>
    </source>
</evidence>
<proteinExistence type="inferred from homology"/>
<accession>A9C1I5</accession>
<evidence type="ECO:0000256" key="6">
    <source>
        <dbReference type="RuleBase" id="RU003560"/>
    </source>
</evidence>
<dbReference type="KEGG" id="dac:Daci_6020"/>
<evidence type="ECO:0000256" key="7">
    <source>
        <dbReference type="SAM" id="MobiDB-lite"/>
    </source>
</evidence>
<dbReference type="PROSITE" id="PS00600">
    <property type="entry name" value="AA_TRANSFER_CLASS_3"/>
    <property type="match status" value="1"/>
</dbReference>
<sequence length="506" mass="54417">MDSHNARSPGPDRQAPAHLQESASEPRYHALREIKRHDHNGPVPLFLSRPEEITMTLVPTEQGTAAATRTDAAWLDAHWMPFTGNREFKARPRMITSAQGAYYTDADGRKIFDGLSGLWCSGLGHGRREIAEAIGRAAQQLDYAPAFQFGHPASFALANKIKELTPAGLDHVFFTGSGSEAADTALKMARAYWRAKGQGGKTRLIGREKGYHGVNFGGISVGGMVGNRKTFGQGVEADHLPHTQPALGSFHKGMPATDGRALADRLLDLIALHDASNIAAVIVEPFSGSAGVVIPPAGYLQRLREICTQNNILLIFDEVITGFGRCGAMTGAEAFGVTPDIMNIAKQVTNGAQPLGAVVASREIYDTFMAAGGPEYMLEFPHGYTYSAHPIACAAGVAALDLLQREDGPGRVRALAPFFEQAVHSLKGAKHVADIRNFGLAAGFTIESLPGEPARRPYEIAMKCWDKGFYVRYGGDTIQIAPPFISEKAEIERLVSALGDALTETN</sequence>
<reference evidence="8 9" key="1">
    <citation type="journal article" date="2004" name="Appl. Environ. Microbiol.">
        <title>Mineralization of individual congeners of linear alkylbenzenesulfonate by defined pairs of heterotrophic bacteria.</title>
        <authorList>
            <person name="Schleheck D."/>
            <person name="Knepper T.P."/>
            <person name="Fischer K."/>
            <person name="Cook A.M."/>
        </authorList>
    </citation>
    <scope>NUCLEOTIDE SEQUENCE [LARGE SCALE GENOMIC DNA]</scope>
    <source>
        <strain evidence="9">DSM 14801 / SPH-1</strain>
    </source>
</reference>
<dbReference type="InterPro" id="IPR005814">
    <property type="entry name" value="Aminotrans_3"/>
</dbReference>
<dbReference type="CDD" id="cd00610">
    <property type="entry name" value="OAT_like"/>
    <property type="match status" value="1"/>
</dbReference>
<dbReference type="PANTHER" id="PTHR42684">
    <property type="entry name" value="ADENOSYLMETHIONINE-8-AMINO-7-OXONONANOATE AMINOTRANSFERASE"/>
    <property type="match status" value="1"/>
</dbReference>
<dbReference type="Pfam" id="PF00202">
    <property type="entry name" value="Aminotran_3"/>
    <property type="match status" value="1"/>
</dbReference>
<dbReference type="Gene3D" id="3.90.1150.10">
    <property type="entry name" value="Aspartate Aminotransferase, domain 1"/>
    <property type="match status" value="1"/>
</dbReference>
<gene>
    <name evidence="8" type="ordered locus">Daci_6020</name>
</gene>
<reference evidence="9" key="2">
    <citation type="submission" date="2007-11" db="EMBL/GenBank/DDBJ databases">
        <title>Complete sequence of Delftia acidovorans DSM 14801 / SPH-1.</title>
        <authorList>
            <person name="Copeland A."/>
            <person name="Lucas S."/>
            <person name="Lapidus A."/>
            <person name="Barry K."/>
            <person name="Glavina del Rio T."/>
            <person name="Dalin E."/>
            <person name="Tice H."/>
            <person name="Pitluck S."/>
            <person name="Lowry S."/>
            <person name="Clum A."/>
            <person name="Schmutz J."/>
            <person name="Larimer F."/>
            <person name="Land M."/>
            <person name="Hauser L."/>
            <person name="Kyrpides N."/>
            <person name="Kim E."/>
            <person name="Schleheck D."/>
            <person name="Richardson P."/>
        </authorList>
    </citation>
    <scope>NUCLEOTIDE SEQUENCE [LARGE SCALE GENOMIC DNA]</scope>
    <source>
        <strain evidence="9">DSM 14801 / SPH-1</strain>
    </source>
</reference>
<dbReference type="FunFam" id="3.40.640.10:FF:000014">
    <property type="entry name" value="Adenosylmethionine-8-amino-7-oxononanoate aminotransferase, probable"/>
    <property type="match status" value="1"/>
</dbReference>
<dbReference type="GO" id="GO:0030170">
    <property type="term" value="F:pyridoxal phosphate binding"/>
    <property type="evidence" value="ECO:0007669"/>
    <property type="project" value="InterPro"/>
</dbReference>
<dbReference type="InterPro" id="IPR015422">
    <property type="entry name" value="PyrdxlP-dep_Trfase_small"/>
</dbReference>
<organism evidence="8 9">
    <name type="scientific">Delftia acidovorans (strain DSM 14801 / SPH-1)</name>
    <dbReference type="NCBI Taxonomy" id="398578"/>
    <lineage>
        <taxon>Bacteria</taxon>
        <taxon>Pseudomonadati</taxon>
        <taxon>Pseudomonadota</taxon>
        <taxon>Betaproteobacteria</taxon>
        <taxon>Burkholderiales</taxon>
        <taxon>Comamonadaceae</taxon>
        <taxon>Delftia</taxon>
    </lineage>
</organism>
<dbReference type="HOGENOM" id="CLU_016922_4_3_4"/>
<dbReference type="eggNOG" id="COG0161">
    <property type="taxonomic scope" value="Bacteria"/>
</dbReference>
<evidence type="ECO:0000256" key="1">
    <source>
        <dbReference type="ARBA" id="ARBA00001933"/>
    </source>
</evidence>
<protein>
    <submittedName>
        <fullName evidence="8">Beta-alanine--pyruvate transaminase</fullName>
        <ecNumber evidence="8">2.6.1.18</ecNumber>
    </submittedName>
</protein>
<evidence type="ECO:0000256" key="5">
    <source>
        <dbReference type="ARBA" id="ARBA00022898"/>
    </source>
</evidence>
<dbReference type="GO" id="GO:0016223">
    <property type="term" value="F:beta-alanine:pyruvate transaminase activity"/>
    <property type="evidence" value="ECO:0007669"/>
    <property type="project" value="UniProtKB-EC"/>
</dbReference>
<dbReference type="InterPro" id="IPR049704">
    <property type="entry name" value="Aminotrans_3_PPA_site"/>
</dbReference>